<dbReference type="Gene3D" id="1.20.90.10">
    <property type="entry name" value="Phospholipase A2 domain"/>
    <property type="match status" value="1"/>
</dbReference>
<dbReference type="PANTHER" id="PTHR12824:SF2">
    <property type="entry name" value="GROUP XIIB SECRETORY PHOSPHOLIPASE A2-LIKE PROTEIN"/>
    <property type="match status" value="1"/>
</dbReference>
<dbReference type="GO" id="GO:0004623">
    <property type="term" value="F:phospholipase A2 activity"/>
    <property type="evidence" value="ECO:0007669"/>
    <property type="project" value="InterPro"/>
</dbReference>
<keyword evidence="2" id="KW-1185">Reference proteome</keyword>
<dbReference type="GO" id="GO:0050482">
    <property type="term" value="P:arachidonate secretion"/>
    <property type="evidence" value="ECO:0007669"/>
    <property type="project" value="InterPro"/>
</dbReference>
<organism evidence="1 2">
    <name type="scientific">Acipenser oxyrinchus oxyrinchus</name>
    <dbReference type="NCBI Taxonomy" id="40147"/>
    <lineage>
        <taxon>Eukaryota</taxon>
        <taxon>Metazoa</taxon>
        <taxon>Chordata</taxon>
        <taxon>Craniata</taxon>
        <taxon>Vertebrata</taxon>
        <taxon>Euteleostomi</taxon>
        <taxon>Actinopterygii</taxon>
        <taxon>Chondrostei</taxon>
        <taxon>Acipenseriformes</taxon>
        <taxon>Acipenseridae</taxon>
        <taxon>Acipenser</taxon>
    </lineage>
</organism>
<dbReference type="EMBL" id="JAGXEW010000013">
    <property type="protein sequence ID" value="KAK1164436.1"/>
    <property type="molecule type" value="Genomic_DNA"/>
</dbReference>
<evidence type="ECO:0000313" key="2">
    <source>
        <dbReference type="Proteomes" id="UP001230051"/>
    </source>
</evidence>
<dbReference type="PANTHER" id="PTHR12824">
    <property type="entry name" value="GROUP XII SECRETORY PHOSPHOLIPASE A2 FAMILY MEMBER"/>
    <property type="match status" value="1"/>
</dbReference>
<dbReference type="Pfam" id="PF06951">
    <property type="entry name" value="PLA2G12"/>
    <property type="match status" value="1"/>
</dbReference>
<dbReference type="GO" id="GO:0016042">
    <property type="term" value="P:lipid catabolic process"/>
    <property type="evidence" value="ECO:0007669"/>
    <property type="project" value="InterPro"/>
</dbReference>
<dbReference type="SUPFAM" id="SSF48619">
    <property type="entry name" value="Phospholipase A2, PLA2"/>
    <property type="match status" value="1"/>
</dbReference>
<dbReference type="GO" id="GO:0005576">
    <property type="term" value="C:extracellular region"/>
    <property type="evidence" value="ECO:0007669"/>
    <property type="project" value="InterPro"/>
</dbReference>
<dbReference type="InterPro" id="IPR036444">
    <property type="entry name" value="PLipase_A2_dom_sf"/>
</dbReference>
<name>A0AAD8D8C1_ACIOX</name>
<accession>A0AAD8D8C1</accession>
<protein>
    <submittedName>
        <fullName evidence="1">Group XIIB secretory phospholipase A2-like protein</fullName>
    </submittedName>
</protein>
<dbReference type="GO" id="GO:0005509">
    <property type="term" value="F:calcium ion binding"/>
    <property type="evidence" value="ECO:0007669"/>
    <property type="project" value="InterPro"/>
</dbReference>
<proteinExistence type="predicted"/>
<dbReference type="GO" id="GO:0006644">
    <property type="term" value="P:phospholipid metabolic process"/>
    <property type="evidence" value="ECO:0007669"/>
    <property type="project" value="InterPro"/>
</dbReference>
<dbReference type="AlphaFoldDB" id="A0AAD8D8C1"/>
<dbReference type="GO" id="GO:0070328">
    <property type="term" value="P:triglyceride homeostasis"/>
    <property type="evidence" value="ECO:0007669"/>
    <property type="project" value="TreeGrafter"/>
</dbReference>
<dbReference type="Proteomes" id="UP001230051">
    <property type="component" value="Unassembled WGS sequence"/>
</dbReference>
<gene>
    <name evidence="1" type="primary">PLA2G12B</name>
    <name evidence="1" type="ORF">AOXY_G14738</name>
</gene>
<evidence type="ECO:0000313" key="1">
    <source>
        <dbReference type="EMBL" id="KAK1164436.1"/>
    </source>
</evidence>
<feature type="non-terminal residue" evidence="1">
    <location>
        <position position="1"/>
    </location>
</feature>
<reference evidence="1" key="1">
    <citation type="submission" date="2022-02" db="EMBL/GenBank/DDBJ databases">
        <title>Atlantic sturgeon de novo genome assembly.</title>
        <authorList>
            <person name="Stock M."/>
            <person name="Klopp C."/>
            <person name="Guiguen Y."/>
            <person name="Cabau C."/>
            <person name="Parinello H."/>
            <person name="Santidrian Yebra-Pimentel E."/>
            <person name="Kuhl H."/>
            <person name="Dirks R.P."/>
            <person name="Guessner J."/>
            <person name="Wuertz S."/>
            <person name="Du K."/>
            <person name="Schartl M."/>
        </authorList>
    </citation>
    <scope>NUCLEOTIDE SEQUENCE</scope>
    <source>
        <strain evidence="1">STURGEONOMICS-FGT-2020</strain>
        <tissue evidence="1">Whole blood</tissue>
    </source>
</reference>
<sequence>WRKAADASSVSSPWIECGGRRTLGINKLGLGIPAMTKCCNQLDHCYDTCGTNKYRCDTKFRWCLYGICSDLKKSLGLVSKVEGQSCESVADTLFNTVWTLGCKTIHEQPEGSLYL</sequence>
<dbReference type="InterPro" id="IPR010711">
    <property type="entry name" value="PLA2G12"/>
</dbReference>
<dbReference type="GO" id="GO:0042632">
    <property type="term" value="P:cholesterol homeostasis"/>
    <property type="evidence" value="ECO:0007669"/>
    <property type="project" value="TreeGrafter"/>
</dbReference>
<comment type="caution">
    <text evidence="1">The sequence shown here is derived from an EMBL/GenBank/DDBJ whole genome shotgun (WGS) entry which is preliminary data.</text>
</comment>